<sequence>MGGEGNWTTNPVNIPYGCRNSVNINIWKDLWMGHGVLQQTFLDIYNLGQQQEAIVAEVYSEQVWNLTFRRLLNDWGLRITEFYRTLPQFEGVTGDVDGMVSQGNTQGKYKVNEAYR</sequence>
<evidence type="ECO:0000313" key="2">
    <source>
        <dbReference type="Proteomes" id="UP000824120"/>
    </source>
</evidence>
<reference evidence="1 2" key="1">
    <citation type="submission" date="2020-09" db="EMBL/GenBank/DDBJ databases">
        <title>De no assembly of potato wild relative species, Solanum commersonii.</title>
        <authorList>
            <person name="Cho K."/>
        </authorList>
    </citation>
    <scope>NUCLEOTIDE SEQUENCE [LARGE SCALE GENOMIC DNA]</scope>
    <source>
        <strain evidence="1">LZ3.2</strain>
        <tissue evidence="1">Leaf</tissue>
    </source>
</reference>
<dbReference type="AlphaFoldDB" id="A0A9J6B6E7"/>
<dbReference type="EMBL" id="JACXVP010000001">
    <property type="protein sequence ID" value="KAG5631999.1"/>
    <property type="molecule type" value="Genomic_DNA"/>
</dbReference>
<dbReference type="Proteomes" id="UP000824120">
    <property type="component" value="Chromosome 1"/>
</dbReference>
<name>A0A9J6B6E7_SOLCO</name>
<dbReference type="OrthoDB" id="1937528at2759"/>
<evidence type="ECO:0000313" key="1">
    <source>
        <dbReference type="EMBL" id="KAG5631999.1"/>
    </source>
</evidence>
<protein>
    <submittedName>
        <fullName evidence="1">Uncharacterized protein</fullName>
    </submittedName>
</protein>
<organism evidence="1 2">
    <name type="scientific">Solanum commersonii</name>
    <name type="common">Commerson's wild potato</name>
    <name type="synonym">Commerson's nightshade</name>
    <dbReference type="NCBI Taxonomy" id="4109"/>
    <lineage>
        <taxon>Eukaryota</taxon>
        <taxon>Viridiplantae</taxon>
        <taxon>Streptophyta</taxon>
        <taxon>Embryophyta</taxon>
        <taxon>Tracheophyta</taxon>
        <taxon>Spermatophyta</taxon>
        <taxon>Magnoliopsida</taxon>
        <taxon>eudicotyledons</taxon>
        <taxon>Gunneridae</taxon>
        <taxon>Pentapetalae</taxon>
        <taxon>asterids</taxon>
        <taxon>lamiids</taxon>
        <taxon>Solanales</taxon>
        <taxon>Solanaceae</taxon>
        <taxon>Solanoideae</taxon>
        <taxon>Solaneae</taxon>
        <taxon>Solanum</taxon>
    </lineage>
</organism>
<gene>
    <name evidence="1" type="ORF">H5410_003716</name>
</gene>
<accession>A0A9J6B6E7</accession>
<comment type="caution">
    <text evidence="1">The sequence shown here is derived from an EMBL/GenBank/DDBJ whole genome shotgun (WGS) entry which is preliminary data.</text>
</comment>
<keyword evidence="2" id="KW-1185">Reference proteome</keyword>
<proteinExistence type="predicted"/>